<dbReference type="EMBL" id="JBEPTF010000001">
    <property type="protein sequence ID" value="MET4682842.1"/>
    <property type="molecule type" value="Genomic_DNA"/>
</dbReference>
<dbReference type="GO" id="GO:0003677">
    <property type="term" value="F:DNA binding"/>
    <property type="evidence" value="ECO:0007669"/>
    <property type="project" value="UniProtKB-KW"/>
</dbReference>
<comment type="caution">
    <text evidence="3">The sequence shown here is derived from an EMBL/GenBank/DDBJ whole genome shotgun (WGS) entry which is preliminary data.</text>
</comment>
<evidence type="ECO:0000256" key="2">
    <source>
        <dbReference type="ARBA" id="ARBA00023125"/>
    </source>
</evidence>
<dbReference type="Pfam" id="PF00216">
    <property type="entry name" value="Bac_DNA_binding"/>
    <property type="match status" value="1"/>
</dbReference>
<organism evidence="3 4">
    <name type="scientific">Brevundimonas faecalis</name>
    <dbReference type="NCBI Taxonomy" id="947378"/>
    <lineage>
        <taxon>Bacteria</taxon>
        <taxon>Pseudomonadati</taxon>
        <taxon>Pseudomonadota</taxon>
        <taxon>Alphaproteobacteria</taxon>
        <taxon>Caulobacterales</taxon>
        <taxon>Caulobacteraceae</taxon>
        <taxon>Brevundimonas</taxon>
    </lineage>
</organism>
<comment type="similarity">
    <text evidence="1">Belongs to the bacterial histone-like protein family.</text>
</comment>
<evidence type="ECO:0000313" key="4">
    <source>
        <dbReference type="Proteomes" id="UP001549313"/>
    </source>
</evidence>
<reference evidence="3 4" key="1">
    <citation type="submission" date="2024-06" db="EMBL/GenBank/DDBJ databases">
        <title>Sorghum-associated microbial communities from plants grown in Nebraska, USA.</title>
        <authorList>
            <person name="Schachtman D."/>
        </authorList>
    </citation>
    <scope>NUCLEOTIDE SEQUENCE [LARGE SCALE GENOMIC DNA]</scope>
    <source>
        <strain evidence="3 4">2814</strain>
    </source>
</reference>
<proteinExistence type="inferred from homology"/>
<keyword evidence="4" id="KW-1185">Reference proteome</keyword>
<evidence type="ECO:0000313" key="3">
    <source>
        <dbReference type="EMBL" id="MET4682842.1"/>
    </source>
</evidence>
<dbReference type="Proteomes" id="UP001549313">
    <property type="component" value="Unassembled WGS sequence"/>
</dbReference>
<dbReference type="Gene3D" id="4.10.520.10">
    <property type="entry name" value="IHF-like DNA-binding proteins"/>
    <property type="match status" value="1"/>
</dbReference>
<name>A0ABV2RA73_9CAUL</name>
<gene>
    <name evidence="3" type="ORF">ABIE19_000751</name>
</gene>
<sequence length="143" mass="15498">MSPKFKADPGSAPPYDMPDGFTDIVGGGEAAINWRPRAIEELVAEAEAETDLPLTHAELIERVTIRSGLPETEVARILDQTMETLAEQLIAGHPVMLERLGVIKIAKIETVVIPAQEARVMEVLEFIPDEDLVQAVEEGEAAG</sequence>
<dbReference type="RefSeq" id="WP_354087781.1">
    <property type="nucleotide sequence ID" value="NZ_JBEPTF010000001.1"/>
</dbReference>
<accession>A0ABV2RA73</accession>
<dbReference type="InterPro" id="IPR000119">
    <property type="entry name" value="Hist_DNA-bd"/>
</dbReference>
<dbReference type="InterPro" id="IPR010992">
    <property type="entry name" value="IHF-like_DNA-bd_dom_sf"/>
</dbReference>
<keyword evidence="2 3" id="KW-0238">DNA-binding</keyword>
<dbReference type="SUPFAM" id="SSF47729">
    <property type="entry name" value="IHF-like DNA-binding proteins"/>
    <property type="match status" value="1"/>
</dbReference>
<protein>
    <submittedName>
        <fullName evidence="3">Nucleoid DNA-binding protein</fullName>
    </submittedName>
</protein>
<evidence type="ECO:0000256" key="1">
    <source>
        <dbReference type="ARBA" id="ARBA00010529"/>
    </source>
</evidence>